<keyword evidence="11" id="KW-1185">Reference proteome</keyword>
<dbReference type="InterPro" id="IPR005341">
    <property type="entry name" value="Tim16"/>
</dbReference>
<dbReference type="PANTHER" id="PTHR12388">
    <property type="entry name" value="MITOCHONDRIA ASSOCIATED GRANULOCYTE MACROPHAGE CSF SIGNALING MOLECULE"/>
    <property type="match status" value="1"/>
</dbReference>
<dbReference type="OrthoDB" id="10262892at2759"/>
<dbReference type="PANTHER" id="PTHR12388:SF0">
    <property type="entry name" value="MITOCHONDRIAL IMPORT INNER MEMBRANE TRANSLOCASE SUBUNIT TIM16"/>
    <property type="match status" value="1"/>
</dbReference>
<dbReference type="Pfam" id="PF03656">
    <property type="entry name" value="Pam16"/>
    <property type="match status" value="1"/>
</dbReference>
<keyword evidence="4" id="KW-0999">Mitochondrion inner membrane</keyword>
<dbReference type="GO" id="GO:0005744">
    <property type="term" value="C:TIM23 mitochondrial import inner membrane translocase complex"/>
    <property type="evidence" value="ECO:0007669"/>
    <property type="project" value="InterPro"/>
</dbReference>
<evidence type="ECO:0000256" key="6">
    <source>
        <dbReference type="ARBA" id="ARBA00023010"/>
    </source>
</evidence>
<evidence type="ECO:0000256" key="9">
    <source>
        <dbReference type="SAM" id="Phobius"/>
    </source>
</evidence>
<comment type="subcellular location">
    <subcellularLocation>
        <location evidence="1">Mitochondrion inner membrane</location>
        <topology evidence="1">Peripheral membrane protein</topology>
        <orientation evidence="1">Matrix side</orientation>
    </subcellularLocation>
</comment>
<dbReference type="Gene3D" id="1.10.287.70">
    <property type="match status" value="1"/>
</dbReference>
<evidence type="ECO:0000256" key="8">
    <source>
        <dbReference type="ARBA" id="ARBA00023136"/>
    </source>
</evidence>
<evidence type="ECO:0000256" key="7">
    <source>
        <dbReference type="ARBA" id="ARBA00023128"/>
    </source>
</evidence>
<dbReference type="EMBL" id="OV121134">
    <property type="protein sequence ID" value="CAH0553385.1"/>
    <property type="molecule type" value="Genomic_DNA"/>
</dbReference>
<sequence>MKMTLTSRGLLRFFIFIVLYILFLAIGAVVFSAIEGPEEVQSVQSLRAFRTNFLNNHHCVTVKSVLKSIHEEMELSRQAAKVRYSNDAEPTLNLTHDISLSEAKRIINVENIEKEEIDKKYEYLYNANSPKKGGSFYLQSKVFRAREKLYQELNCLSNKKVHVLK</sequence>
<evidence type="ECO:0000256" key="3">
    <source>
        <dbReference type="ARBA" id="ARBA00022448"/>
    </source>
</evidence>
<dbReference type="Proteomes" id="UP001154078">
    <property type="component" value="Chromosome 3"/>
</dbReference>
<name>A0A9P0B1L4_BRAAE</name>
<organism evidence="10 11">
    <name type="scientific">Brassicogethes aeneus</name>
    <name type="common">Rape pollen beetle</name>
    <name type="synonym">Meligethes aeneus</name>
    <dbReference type="NCBI Taxonomy" id="1431903"/>
    <lineage>
        <taxon>Eukaryota</taxon>
        <taxon>Metazoa</taxon>
        <taxon>Ecdysozoa</taxon>
        <taxon>Arthropoda</taxon>
        <taxon>Hexapoda</taxon>
        <taxon>Insecta</taxon>
        <taxon>Pterygota</taxon>
        <taxon>Neoptera</taxon>
        <taxon>Endopterygota</taxon>
        <taxon>Coleoptera</taxon>
        <taxon>Polyphaga</taxon>
        <taxon>Cucujiformia</taxon>
        <taxon>Nitidulidae</taxon>
        <taxon>Meligethinae</taxon>
        <taxon>Brassicogethes</taxon>
    </lineage>
</organism>
<keyword evidence="9" id="KW-0812">Transmembrane</keyword>
<accession>A0A9P0B1L4</accession>
<dbReference type="Gene3D" id="1.10.287.110">
    <property type="entry name" value="DnaJ domain"/>
    <property type="match status" value="1"/>
</dbReference>
<keyword evidence="5" id="KW-0653">Protein transport</keyword>
<keyword evidence="6" id="KW-0811">Translocation</keyword>
<protein>
    <submittedName>
        <fullName evidence="10">Uncharacterized protein</fullName>
    </submittedName>
</protein>
<evidence type="ECO:0000256" key="1">
    <source>
        <dbReference type="ARBA" id="ARBA00004443"/>
    </source>
</evidence>
<proteinExistence type="inferred from homology"/>
<evidence type="ECO:0000313" key="11">
    <source>
        <dbReference type="Proteomes" id="UP001154078"/>
    </source>
</evidence>
<feature type="transmembrane region" description="Helical" evidence="9">
    <location>
        <begin position="12"/>
        <end position="34"/>
    </location>
</feature>
<dbReference type="InterPro" id="IPR036869">
    <property type="entry name" value="J_dom_sf"/>
</dbReference>
<comment type="similarity">
    <text evidence="2">Belongs to the TIM16/PAM16 family.</text>
</comment>
<dbReference type="GO" id="GO:0030150">
    <property type="term" value="P:protein import into mitochondrial matrix"/>
    <property type="evidence" value="ECO:0007669"/>
    <property type="project" value="InterPro"/>
</dbReference>
<keyword evidence="3" id="KW-0813">Transport</keyword>
<keyword evidence="9" id="KW-1133">Transmembrane helix</keyword>
<evidence type="ECO:0000313" key="10">
    <source>
        <dbReference type="EMBL" id="CAH0553385.1"/>
    </source>
</evidence>
<keyword evidence="7" id="KW-0496">Mitochondrion</keyword>
<evidence type="ECO:0000256" key="5">
    <source>
        <dbReference type="ARBA" id="ARBA00022927"/>
    </source>
</evidence>
<dbReference type="AlphaFoldDB" id="A0A9P0B1L4"/>
<dbReference type="FunFam" id="1.10.287.110:FF:000006">
    <property type="entry name" value="Import inner membrane translocase subunit TIM16"/>
    <property type="match status" value="1"/>
</dbReference>
<evidence type="ECO:0000256" key="2">
    <source>
        <dbReference type="ARBA" id="ARBA00008817"/>
    </source>
</evidence>
<gene>
    <name evidence="10" type="ORF">MELIAE_LOCUS5391</name>
</gene>
<keyword evidence="8 9" id="KW-0472">Membrane</keyword>
<reference evidence="10" key="1">
    <citation type="submission" date="2021-12" db="EMBL/GenBank/DDBJ databases">
        <authorList>
            <person name="King R."/>
        </authorList>
    </citation>
    <scope>NUCLEOTIDE SEQUENCE</scope>
</reference>
<evidence type="ECO:0000256" key="4">
    <source>
        <dbReference type="ARBA" id="ARBA00022792"/>
    </source>
</evidence>